<dbReference type="EMBL" id="JACGWJ010000014">
    <property type="protein sequence ID" value="KAL0374948.1"/>
    <property type="molecule type" value="Genomic_DNA"/>
</dbReference>
<evidence type="ECO:0000313" key="4">
    <source>
        <dbReference type="EMBL" id="KAL0374948.1"/>
    </source>
</evidence>
<dbReference type="Pfam" id="PF13976">
    <property type="entry name" value="gag_pre-integrs"/>
    <property type="match status" value="1"/>
</dbReference>
<dbReference type="InterPro" id="IPR039537">
    <property type="entry name" value="Retrotran_Ty1/copia-like"/>
</dbReference>
<sequence length="225" mass="25500">MTADLWHMRLSHVSYSKLDTMMKKSMLKGLPKLEVRSDTVCAGCQYGKAHQLPYEESNFRTKEPLELIHSDVFGPVRQVSIGGMKYMVTFIDDFSSQRKGWRCCDPTTGKCYTSRNVVFDEASSWWSPSKEILPNSGAFKEALEDSQIKLISEIEATNGDQDVKEGTAQNLGQTGVYERQEEESEPIEEVVETPLRRSTRTRKPNPKYANAAISRRNGDTRTGDF</sequence>
<dbReference type="InterPro" id="IPR012337">
    <property type="entry name" value="RNaseH-like_sf"/>
</dbReference>
<evidence type="ECO:0000259" key="3">
    <source>
        <dbReference type="Pfam" id="PF25597"/>
    </source>
</evidence>
<feature type="compositionally biased region" description="Acidic residues" evidence="1">
    <location>
        <begin position="180"/>
        <end position="191"/>
    </location>
</feature>
<name>A0AAW2R548_SESRA</name>
<organism evidence="4">
    <name type="scientific">Sesamum radiatum</name>
    <name type="common">Black benniseed</name>
    <dbReference type="NCBI Taxonomy" id="300843"/>
    <lineage>
        <taxon>Eukaryota</taxon>
        <taxon>Viridiplantae</taxon>
        <taxon>Streptophyta</taxon>
        <taxon>Embryophyta</taxon>
        <taxon>Tracheophyta</taxon>
        <taxon>Spermatophyta</taxon>
        <taxon>Magnoliopsida</taxon>
        <taxon>eudicotyledons</taxon>
        <taxon>Gunneridae</taxon>
        <taxon>Pentapetalae</taxon>
        <taxon>asterids</taxon>
        <taxon>lamiids</taxon>
        <taxon>Lamiales</taxon>
        <taxon>Pedaliaceae</taxon>
        <taxon>Sesamum</taxon>
    </lineage>
</organism>
<dbReference type="Gene3D" id="3.30.420.10">
    <property type="entry name" value="Ribonuclease H-like superfamily/Ribonuclease H"/>
    <property type="match status" value="1"/>
</dbReference>
<gene>
    <name evidence="4" type="ORF">Sradi_3410500</name>
</gene>
<accession>A0AAW2R548</accession>
<dbReference type="AlphaFoldDB" id="A0AAW2R548"/>
<dbReference type="GO" id="GO:0003676">
    <property type="term" value="F:nucleic acid binding"/>
    <property type="evidence" value="ECO:0007669"/>
    <property type="project" value="InterPro"/>
</dbReference>
<reference evidence="4" key="1">
    <citation type="submission" date="2020-06" db="EMBL/GenBank/DDBJ databases">
        <authorList>
            <person name="Li T."/>
            <person name="Hu X."/>
            <person name="Zhang T."/>
            <person name="Song X."/>
            <person name="Zhang H."/>
            <person name="Dai N."/>
            <person name="Sheng W."/>
            <person name="Hou X."/>
            <person name="Wei L."/>
        </authorList>
    </citation>
    <scope>NUCLEOTIDE SEQUENCE</scope>
    <source>
        <strain evidence="4">G02</strain>
        <tissue evidence="4">Leaf</tissue>
    </source>
</reference>
<reference evidence="4" key="2">
    <citation type="journal article" date="2024" name="Plant">
        <title>Genomic evolution and insights into agronomic trait innovations of Sesamum species.</title>
        <authorList>
            <person name="Miao H."/>
            <person name="Wang L."/>
            <person name="Qu L."/>
            <person name="Liu H."/>
            <person name="Sun Y."/>
            <person name="Le M."/>
            <person name="Wang Q."/>
            <person name="Wei S."/>
            <person name="Zheng Y."/>
            <person name="Lin W."/>
            <person name="Duan Y."/>
            <person name="Cao H."/>
            <person name="Xiong S."/>
            <person name="Wang X."/>
            <person name="Wei L."/>
            <person name="Li C."/>
            <person name="Ma Q."/>
            <person name="Ju M."/>
            <person name="Zhao R."/>
            <person name="Li G."/>
            <person name="Mu C."/>
            <person name="Tian Q."/>
            <person name="Mei H."/>
            <person name="Zhang T."/>
            <person name="Gao T."/>
            <person name="Zhang H."/>
        </authorList>
    </citation>
    <scope>NUCLEOTIDE SEQUENCE</scope>
    <source>
        <strain evidence="4">G02</strain>
    </source>
</reference>
<proteinExistence type="predicted"/>
<protein>
    <submittedName>
        <fullName evidence="4">Mitochondrial protein</fullName>
    </submittedName>
</protein>
<dbReference type="Pfam" id="PF25597">
    <property type="entry name" value="SH3_retrovirus"/>
    <property type="match status" value="1"/>
</dbReference>
<feature type="domain" description="Retroviral polymerase SH3-like" evidence="3">
    <location>
        <begin position="95"/>
        <end position="125"/>
    </location>
</feature>
<comment type="caution">
    <text evidence="4">The sequence shown here is derived from an EMBL/GenBank/DDBJ whole genome shotgun (WGS) entry which is preliminary data.</text>
</comment>
<dbReference type="SUPFAM" id="SSF53098">
    <property type="entry name" value="Ribonuclease H-like"/>
    <property type="match status" value="1"/>
</dbReference>
<feature type="compositionally biased region" description="Basic and acidic residues" evidence="1">
    <location>
        <begin position="216"/>
        <end position="225"/>
    </location>
</feature>
<dbReference type="InterPro" id="IPR057670">
    <property type="entry name" value="SH3_retrovirus"/>
</dbReference>
<evidence type="ECO:0000259" key="2">
    <source>
        <dbReference type="Pfam" id="PF13976"/>
    </source>
</evidence>
<dbReference type="InterPro" id="IPR036397">
    <property type="entry name" value="RNaseH_sf"/>
</dbReference>
<feature type="region of interest" description="Disordered" evidence="1">
    <location>
        <begin position="175"/>
        <end position="225"/>
    </location>
</feature>
<dbReference type="PANTHER" id="PTHR42648">
    <property type="entry name" value="TRANSPOSASE, PUTATIVE-RELATED"/>
    <property type="match status" value="1"/>
</dbReference>
<feature type="domain" description="GAG-pre-integrase" evidence="2">
    <location>
        <begin position="3"/>
        <end position="48"/>
    </location>
</feature>
<dbReference type="InterPro" id="IPR025724">
    <property type="entry name" value="GAG-pre-integrase_dom"/>
</dbReference>
<evidence type="ECO:0000256" key="1">
    <source>
        <dbReference type="SAM" id="MobiDB-lite"/>
    </source>
</evidence>
<dbReference type="PANTHER" id="PTHR42648:SF18">
    <property type="entry name" value="RETROTRANSPOSON, UNCLASSIFIED-LIKE PROTEIN"/>
    <property type="match status" value="1"/>
</dbReference>